<proteinExistence type="inferred from homology"/>
<evidence type="ECO:0000313" key="6">
    <source>
        <dbReference type="Proteomes" id="UP001521209"/>
    </source>
</evidence>
<evidence type="ECO:0000256" key="4">
    <source>
        <dbReference type="RuleBase" id="RU003788"/>
    </source>
</evidence>
<evidence type="ECO:0000313" key="5">
    <source>
        <dbReference type="EMBL" id="MCF3948709.1"/>
    </source>
</evidence>
<sequence length="79" mass="8679">MTSQVTVPLNPNQQAALIDFVYNLGAGNFRASTLLRLLNAGDFARAVRQFTLWDHADGRVLPGLLRRREAEAALFAAPI</sequence>
<comment type="similarity">
    <text evidence="4">Belongs to the glycosyl hydrolase 24 family.</text>
</comment>
<dbReference type="Pfam" id="PF00959">
    <property type="entry name" value="Phage_lysozyme"/>
    <property type="match status" value="1"/>
</dbReference>
<dbReference type="EMBL" id="JAKGBZ010000072">
    <property type="protein sequence ID" value="MCF3948709.1"/>
    <property type="molecule type" value="Genomic_DNA"/>
</dbReference>
<dbReference type="Gene3D" id="1.10.530.40">
    <property type="match status" value="1"/>
</dbReference>
<dbReference type="SUPFAM" id="SSF53955">
    <property type="entry name" value="Lysozyme-like"/>
    <property type="match status" value="1"/>
</dbReference>
<evidence type="ECO:0000256" key="3">
    <source>
        <dbReference type="ARBA" id="ARBA00023200"/>
    </source>
</evidence>
<keyword evidence="3" id="KW-1035">Host cytoplasm</keyword>
<comment type="caution">
    <text evidence="5">The sequence shown here is derived from an EMBL/GenBank/DDBJ whole genome shotgun (WGS) entry which is preliminary data.</text>
</comment>
<protein>
    <recommendedName>
        <fullName evidence="4">Lysozyme</fullName>
        <ecNumber evidence="4">3.2.1.17</ecNumber>
    </recommendedName>
</protein>
<accession>A0ABS9E122</accession>
<dbReference type="InterPro" id="IPR051018">
    <property type="entry name" value="Bacteriophage_GH24"/>
</dbReference>
<dbReference type="EC" id="3.2.1.17" evidence="4"/>
<gene>
    <name evidence="5" type="ORF">L2A60_18805</name>
</gene>
<dbReference type="Proteomes" id="UP001521209">
    <property type="component" value="Unassembled WGS sequence"/>
</dbReference>
<keyword evidence="6" id="KW-1185">Reference proteome</keyword>
<keyword evidence="1 4" id="KW-0929">Antimicrobial</keyword>
<evidence type="ECO:0000256" key="1">
    <source>
        <dbReference type="ARBA" id="ARBA00022529"/>
    </source>
</evidence>
<dbReference type="InterPro" id="IPR002196">
    <property type="entry name" value="Glyco_hydro_24"/>
</dbReference>
<keyword evidence="4" id="KW-0378">Hydrolase</keyword>
<dbReference type="CDD" id="cd00737">
    <property type="entry name" value="lyz_endolysin_autolysin"/>
    <property type="match status" value="1"/>
</dbReference>
<evidence type="ECO:0000256" key="2">
    <source>
        <dbReference type="ARBA" id="ARBA00022638"/>
    </source>
</evidence>
<dbReference type="InterPro" id="IPR023346">
    <property type="entry name" value="Lysozyme-like_dom_sf"/>
</dbReference>
<comment type="catalytic activity">
    <reaction evidence="4">
        <text>Hydrolysis of (1-&gt;4)-beta-linkages between N-acetylmuramic acid and N-acetyl-D-glucosamine residues in a peptidoglycan and between N-acetyl-D-glucosamine residues in chitodextrins.</text>
        <dbReference type="EC" id="3.2.1.17"/>
    </reaction>
</comment>
<dbReference type="PANTHER" id="PTHR38107:SF3">
    <property type="entry name" value="LYSOZYME RRRD-RELATED"/>
    <property type="match status" value="1"/>
</dbReference>
<name>A0ABS9E122_9PROT</name>
<keyword evidence="2 4" id="KW-0081">Bacteriolytic enzyme</keyword>
<dbReference type="PANTHER" id="PTHR38107">
    <property type="match status" value="1"/>
</dbReference>
<organism evidence="5 6">
    <name type="scientific">Acidiphilium iwatense</name>
    <dbReference type="NCBI Taxonomy" id="768198"/>
    <lineage>
        <taxon>Bacteria</taxon>
        <taxon>Pseudomonadati</taxon>
        <taxon>Pseudomonadota</taxon>
        <taxon>Alphaproteobacteria</taxon>
        <taxon>Acetobacterales</taxon>
        <taxon>Acidocellaceae</taxon>
        <taxon>Acidiphilium</taxon>
    </lineage>
</organism>
<reference evidence="5 6" key="1">
    <citation type="submission" date="2022-01" db="EMBL/GenBank/DDBJ databases">
        <authorList>
            <person name="Won M."/>
            <person name="Kim S.-J."/>
            <person name="Kwon S.-W."/>
        </authorList>
    </citation>
    <scope>NUCLEOTIDE SEQUENCE [LARGE SCALE GENOMIC DNA]</scope>
    <source>
        <strain evidence="5 6">KCTC 23505</strain>
    </source>
</reference>
<keyword evidence="4" id="KW-0326">Glycosidase</keyword>
<dbReference type="InterPro" id="IPR033907">
    <property type="entry name" value="Endolysin_autolysin"/>
</dbReference>
<dbReference type="InterPro" id="IPR023347">
    <property type="entry name" value="Lysozyme_dom_sf"/>
</dbReference>